<keyword evidence="9" id="KW-1185">Reference proteome</keyword>
<evidence type="ECO:0000259" key="7">
    <source>
        <dbReference type="Pfam" id="PF00535"/>
    </source>
</evidence>
<dbReference type="AlphaFoldDB" id="F5YJH4"/>
<dbReference type="SUPFAM" id="SSF53448">
    <property type="entry name" value="Nucleotide-diphospho-sugar transferases"/>
    <property type="match status" value="1"/>
</dbReference>
<dbReference type="GO" id="GO:0005886">
    <property type="term" value="C:plasma membrane"/>
    <property type="evidence" value="ECO:0007669"/>
    <property type="project" value="UniProtKB-SubCell"/>
</dbReference>
<keyword evidence="4 8" id="KW-0808">Transferase</keyword>
<dbReference type="InterPro" id="IPR001173">
    <property type="entry name" value="Glyco_trans_2-like"/>
</dbReference>
<dbReference type="KEGG" id="tpi:TREPR_3446"/>
<evidence type="ECO:0000256" key="2">
    <source>
        <dbReference type="ARBA" id="ARBA00022475"/>
    </source>
</evidence>
<organism evidence="8 9">
    <name type="scientific">Treponema primitia (strain ATCC BAA-887 / DSM 12427 / ZAS-2)</name>
    <dbReference type="NCBI Taxonomy" id="545694"/>
    <lineage>
        <taxon>Bacteria</taxon>
        <taxon>Pseudomonadati</taxon>
        <taxon>Spirochaetota</taxon>
        <taxon>Spirochaetia</taxon>
        <taxon>Spirochaetales</taxon>
        <taxon>Treponemataceae</taxon>
        <taxon>Treponema</taxon>
    </lineage>
</organism>
<dbReference type="OrthoDB" id="9806525at2"/>
<keyword evidence="3" id="KW-0328">Glycosyltransferase</keyword>
<dbReference type="Gene3D" id="3.90.550.10">
    <property type="entry name" value="Spore Coat Polysaccharide Biosynthesis Protein SpsA, Chain A"/>
    <property type="match status" value="1"/>
</dbReference>
<dbReference type="PANTHER" id="PTHR43646:SF2">
    <property type="entry name" value="GLYCOSYLTRANSFERASE 2-LIKE DOMAIN-CONTAINING PROTEIN"/>
    <property type="match status" value="1"/>
</dbReference>
<evidence type="ECO:0000256" key="3">
    <source>
        <dbReference type="ARBA" id="ARBA00022676"/>
    </source>
</evidence>
<name>F5YJH4_TREPZ</name>
<proteinExistence type="predicted"/>
<dbReference type="Proteomes" id="UP000009223">
    <property type="component" value="Chromosome"/>
</dbReference>
<evidence type="ECO:0000256" key="1">
    <source>
        <dbReference type="ARBA" id="ARBA00004236"/>
    </source>
</evidence>
<keyword evidence="5 6" id="KW-0472">Membrane</keyword>
<keyword evidence="6" id="KW-0812">Transmembrane</keyword>
<dbReference type="Pfam" id="PF00535">
    <property type="entry name" value="Glycos_transf_2"/>
    <property type="match status" value="1"/>
</dbReference>
<gene>
    <name evidence="8" type="ordered locus">TREPR_3446</name>
</gene>
<dbReference type="EMBL" id="CP001843">
    <property type="protein sequence ID" value="AEF85916.1"/>
    <property type="molecule type" value="Genomic_DNA"/>
</dbReference>
<dbReference type="HOGENOM" id="CLU_038143_0_0_12"/>
<reference evidence="8 9" key="2">
    <citation type="journal article" date="2011" name="ISME J.">
        <title>RNA-seq reveals cooperative metabolic interactions between two termite-gut spirochete species in co-culture.</title>
        <authorList>
            <person name="Rosenthal A.Z."/>
            <person name="Matson E.G."/>
            <person name="Eldar A."/>
            <person name="Leadbetter J.R."/>
        </authorList>
    </citation>
    <scope>NUCLEOTIDE SEQUENCE [LARGE SCALE GENOMIC DNA]</scope>
    <source>
        <strain evidence="9">ATCC BAA-887 / DSM 12427 / ZAS-2</strain>
    </source>
</reference>
<evidence type="ECO:0000256" key="4">
    <source>
        <dbReference type="ARBA" id="ARBA00022679"/>
    </source>
</evidence>
<reference evidence="9" key="1">
    <citation type="submission" date="2009-12" db="EMBL/GenBank/DDBJ databases">
        <title>Complete sequence of Treponema primitia strain ZAS-2.</title>
        <authorList>
            <person name="Tetu S.G."/>
            <person name="Matson E."/>
            <person name="Ren Q."/>
            <person name="Seshadri R."/>
            <person name="Elbourne L."/>
            <person name="Hassan K.A."/>
            <person name="Durkin A."/>
            <person name="Radune D."/>
            <person name="Mohamoud Y."/>
            <person name="Shay R."/>
            <person name="Jin S."/>
            <person name="Zhang X."/>
            <person name="Lucey K."/>
            <person name="Ballor N.R."/>
            <person name="Ottesen E."/>
            <person name="Rosenthal R."/>
            <person name="Allen A."/>
            <person name="Leadbetter J.R."/>
            <person name="Paulsen I.T."/>
        </authorList>
    </citation>
    <scope>NUCLEOTIDE SEQUENCE [LARGE SCALE GENOMIC DNA]</scope>
    <source>
        <strain evidence="9">ATCC BAA-887 / DSM 12427 / ZAS-2</strain>
    </source>
</reference>
<dbReference type="PANTHER" id="PTHR43646">
    <property type="entry name" value="GLYCOSYLTRANSFERASE"/>
    <property type="match status" value="1"/>
</dbReference>
<dbReference type="CDD" id="cd06423">
    <property type="entry name" value="CESA_like"/>
    <property type="match status" value="1"/>
</dbReference>
<feature type="transmembrane region" description="Helical" evidence="6">
    <location>
        <begin position="288"/>
        <end position="313"/>
    </location>
</feature>
<sequence>MLQSVLDFIIRLYFPILGVLALYFFVLATSNILEIRKNTRPAELTDGPLVSVLVPMRNEEQNVEICINSLREQTYRNYEILIIDDNSTDRTLELIQKMARLDTRIHIYQGMPLADGWFGKPYAMQQLAREAKGEILMFTDADTVHSPTSVSWTVTNMHTLQADLISGFTGQVFKSFGEMIVGSLLFFMTGFIIPLWMNKLSKLGSFSTAVGQFIAIKKEVFDEIGGYEPLRHKTTEDVYLARYVKEKGYKTFFLDIKGHIQCRMYPGYTAAVEGIGKNIYDFFGKNPVIVSIVAVLVLLFLFLPAPMLFVSLFMGSHWTLNFIAIDLLYTLTWTLLFLDRKQPWYYGFLWPCIFLNLFYMIIWSWVKTVSGQGFYWKDRLVG</sequence>
<evidence type="ECO:0000256" key="6">
    <source>
        <dbReference type="SAM" id="Phobius"/>
    </source>
</evidence>
<dbReference type="eggNOG" id="COG1215">
    <property type="taxonomic scope" value="Bacteria"/>
</dbReference>
<feature type="transmembrane region" description="Helical" evidence="6">
    <location>
        <begin position="12"/>
        <end position="33"/>
    </location>
</feature>
<dbReference type="GO" id="GO:0016757">
    <property type="term" value="F:glycosyltransferase activity"/>
    <property type="evidence" value="ECO:0007669"/>
    <property type="project" value="UniProtKB-KW"/>
</dbReference>
<dbReference type="RefSeq" id="WP_015706842.1">
    <property type="nucleotide sequence ID" value="NC_015578.1"/>
</dbReference>
<protein>
    <submittedName>
        <fullName evidence="8">Glycosyltransferase, family 2</fullName>
    </submittedName>
</protein>
<keyword evidence="2" id="KW-1003">Cell membrane</keyword>
<evidence type="ECO:0000313" key="8">
    <source>
        <dbReference type="EMBL" id="AEF85916.1"/>
    </source>
</evidence>
<dbReference type="InterPro" id="IPR029044">
    <property type="entry name" value="Nucleotide-diphossugar_trans"/>
</dbReference>
<feature type="transmembrane region" description="Helical" evidence="6">
    <location>
        <begin position="344"/>
        <end position="366"/>
    </location>
</feature>
<dbReference type="STRING" id="545694.TREPR_3446"/>
<feature type="domain" description="Glycosyltransferase 2-like" evidence="7">
    <location>
        <begin position="51"/>
        <end position="224"/>
    </location>
</feature>
<accession>F5YJH4</accession>
<evidence type="ECO:0000256" key="5">
    <source>
        <dbReference type="ARBA" id="ARBA00023136"/>
    </source>
</evidence>
<feature type="transmembrane region" description="Helical" evidence="6">
    <location>
        <begin position="320"/>
        <end position="338"/>
    </location>
</feature>
<keyword evidence="6" id="KW-1133">Transmembrane helix</keyword>
<comment type="subcellular location">
    <subcellularLocation>
        <location evidence="1">Cell membrane</location>
    </subcellularLocation>
</comment>
<evidence type="ECO:0000313" key="9">
    <source>
        <dbReference type="Proteomes" id="UP000009223"/>
    </source>
</evidence>